<sequence>MIITQATMDDFEGILSLIRANHINYISERDKPDGFVTTNFTDAQLEALIVNEHGVTIAKENGKVLSFAMAASWEFWVEWPFFACMIEKLPEFTFEGQTLTRQNSYQYGPICIDKSVRGTGLFERVFYASLASMRERYPIMATFINQINHRSYAAHTKKVPLMTLGTFQFNQNDYYLMACSTALTQK</sequence>
<dbReference type="EMBL" id="FRAR01000021">
    <property type="protein sequence ID" value="SHK71036.1"/>
    <property type="molecule type" value="Genomic_DNA"/>
</dbReference>
<dbReference type="Proteomes" id="UP000183997">
    <property type="component" value="Unassembled WGS sequence"/>
</dbReference>
<dbReference type="AlphaFoldDB" id="A0A1M6UPD7"/>
<dbReference type="OrthoDB" id="4228396at2"/>
<dbReference type="RefSeq" id="WP_072915639.1">
    <property type="nucleotide sequence ID" value="NZ_FRAR01000021.1"/>
</dbReference>
<evidence type="ECO:0000313" key="1">
    <source>
        <dbReference type="EMBL" id="SHK71036.1"/>
    </source>
</evidence>
<gene>
    <name evidence="1" type="ORF">SAMN02745123_02858</name>
</gene>
<dbReference type="InterPro" id="IPR016181">
    <property type="entry name" value="Acyl_CoA_acyltransferase"/>
</dbReference>
<dbReference type="SUPFAM" id="SSF55729">
    <property type="entry name" value="Acyl-CoA N-acyltransferases (Nat)"/>
    <property type="match status" value="1"/>
</dbReference>
<keyword evidence="2" id="KW-1185">Reference proteome</keyword>
<reference evidence="2" key="1">
    <citation type="submission" date="2016-11" db="EMBL/GenBank/DDBJ databases">
        <authorList>
            <person name="Varghese N."/>
            <person name="Submissions S."/>
        </authorList>
    </citation>
    <scope>NUCLEOTIDE SEQUENCE [LARGE SCALE GENOMIC DNA]</scope>
    <source>
        <strain evidence="2">DSM 10349</strain>
    </source>
</reference>
<evidence type="ECO:0000313" key="2">
    <source>
        <dbReference type="Proteomes" id="UP000183997"/>
    </source>
</evidence>
<evidence type="ECO:0008006" key="3">
    <source>
        <dbReference type="Google" id="ProtNLM"/>
    </source>
</evidence>
<organism evidence="1 2">
    <name type="scientific">Desulforamulus aeronauticus DSM 10349</name>
    <dbReference type="NCBI Taxonomy" id="1121421"/>
    <lineage>
        <taxon>Bacteria</taxon>
        <taxon>Bacillati</taxon>
        <taxon>Bacillota</taxon>
        <taxon>Clostridia</taxon>
        <taxon>Eubacteriales</taxon>
        <taxon>Peptococcaceae</taxon>
        <taxon>Desulforamulus</taxon>
    </lineage>
</organism>
<proteinExistence type="predicted"/>
<protein>
    <recommendedName>
        <fullName evidence="3">N-acetyltransferase domain-containing protein</fullName>
    </recommendedName>
</protein>
<name>A0A1M6UPD7_9FIRM</name>
<accession>A0A1M6UPD7</accession>
<dbReference type="Gene3D" id="3.40.630.30">
    <property type="match status" value="1"/>
</dbReference>
<dbReference type="STRING" id="1121421.SAMN02745123_02858"/>